<dbReference type="Pfam" id="PF00440">
    <property type="entry name" value="TetR_N"/>
    <property type="match status" value="1"/>
</dbReference>
<dbReference type="Pfam" id="PF16859">
    <property type="entry name" value="TetR_C_11"/>
    <property type="match status" value="1"/>
</dbReference>
<dbReference type="RefSeq" id="WP_208848270.1">
    <property type="nucleotide sequence ID" value="NZ_JAGGDJ010000009.1"/>
</dbReference>
<keyword evidence="2 4" id="KW-0238">DNA-binding</keyword>
<evidence type="ECO:0000313" key="7">
    <source>
        <dbReference type="Proteomes" id="UP000670947"/>
    </source>
</evidence>
<protein>
    <submittedName>
        <fullName evidence="6">TetR/AcrR family transcriptional regulator</fullName>
    </submittedName>
</protein>
<dbReference type="PROSITE" id="PS50977">
    <property type="entry name" value="HTH_TETR_2"/>
    <property type="match status" value="1"/>
</dbReference>
<evidence type="ECO:0000259" key="5">
    <source>
        <dbReference type="PROSITE" id="PS50977"/>
    </source>
</evidence>
<dbReference type="InterPro" id="IPR001647">
    <property type="entry name" value="HTH_TetR"/>
</dbReference>
<comment type="caution">
    <text evidence="6">The sequence shown here is derived from an EMBL/GenBank/DDBJ whole genome shotgun (WGS) entry which is preliminary data.</text>
</comment>
<dbReference type="Gene3D" id="1.10.357.10">
    <property type="entry name" value="Tetracycline Repressor, domain 2"/>
    <property type="match status" value="1"/>
</dbReference>
<dbReference type="Proteomes" id="UP000670947">
    <property type="component" value="Unassembled WGS sequence"/>
</dbReference>
<dbReference type="PANTHER" id="PTHR30055">
    <property type="entry name" value="HTH-TYPE TRANSCRIPTIONAL REGULATOR RUTR"/>
    <property type="match status" value="1"/>
</dbReference>
<dbReference type="InterPro" id="IPR011075">
    <property type="entry name" value="TetR_C"/>
</dbReference>
<dbReference type="SUPFAM" id="SSF48498">
    <property type="entry name" value="Tetracyclin repressor-like, C-terminal domain"/>
    <property type="match status" value="1"/>
</dbReference>
<evidence type="ECO:0000313" key="6">
    <source>
        <dbReference type="EMBL" id="MBO7745400.1"/>
    </source>
</evidence>
<gene>
    <name evidence="6" type="ORF">I8J29_14405</name>
</gene>
<dbReference type="Gene3D" id="1.10.10.60">
    <property type="entry name" value="Homeodomain-like"/>
    <property type="match status" value="1"/>
</dbReference>
<reference evidence="6 7" key="1">
    <citation type="submission" date="2021-03" db="EMBL/GenBank/DDBJ databases">
        <title>Paenibacillus artemisicola MWE-103 whole genome sequence.</title>
        <authorList>
            <person name="Ham Y.J."/>
        </authorList>
    </citation>
    <scope>NUCLEOTIDE SEQUENCE [LARGE SCALE GENOMIC DNA]</scope>
    <source>
        <strain evidence="6 7">MWE-103</strain>
    </source>
</reference>
<dbReference type="InterPro" id="IPR036271">
    <property type="entry name" value="Tet_transcr_reg_TetR-rel_C_sf"/>
</dbReference>
<dbReference type="SUPFAM" id="SSF46689">
    <property type="entry name" value="Homeodomain-like"/>
    <property type="match status" value="1"/>
</dbReference>
<dbReference type="PANTHER" id="PTHR30055:SF148">
    <property type="entry name" value="TETR-FAMILY TRANSCRIPTIONAL REGULATOR"/>
    <property type="match status" value="1"/>
</dbReference>
<dbReference type="InterPro" id="IPR050109">
    <property type="entry name" value="HTH-type_TetR-like_transc_reg"/>
</dbReference>
<evidence type="ECO:0000256" key="3">
    <source>
        <dbReference type="ARBA" id="ARBA00023163"/>
    </source>
</evidence>
<feature type="domain" description="HTH tetR-type" evidence="5">
    <location>
        <begin position="12"/>
        <end position="72"/>
    </location>
</feature>
<proteinExistence type="predicted"/>
<keyword evidence="1" id="KW-0805">Transcription regulation</keyword>
<evidence type="ECO:0000256" key="4">
    <source>
        <dbReference type="PROSITE-ProRule" id="PRU00335"/>
    </source>
</evidence>
<sequence>MTETKRGRPRNRAAQQAILLASYELLLQEGFKNVTVEKIAERAGVSKATIYKWWPNKAAVVMDGFLNAAAQRMPVPDTGSVLEDVRLHAANLCRFMVSPEGAIIAALIGEAQVDAVLAEAIRSRYICPRREEAAAIIKRGADRGELGGGLDPALGVDVVYGPLFYRLLVTGEPLDEAAVARLVEAAFGGLAASGRSDKPGR</sequence>
<dbReference type="InterPro" id="IPR009057">
    <property type="entry name" value="Homeodomain-like_sf"/>
</dbReference>
<dbReference type="PRINTS" id="PR00455">
    <property type="entry name" value="HTHTETR"/>
</dbReference>
<feature type="DNA-binding region" description="H-T-H motif" evidence="4">
    <location>
        <begin position="35"/>
        <end position="54"/>
    </location>
</feature>
<accession>A0ABS3WAR1</accession>
<organism evidence="6 7">
    <name type="scientific">Paenibacillus artemisiicola</name>
    <dbReference type="NCBI Taxonomy" id="1172618"/>
    <lineage>
        <taxon>Bacteria</taxon>
        <taxon>Bacillati</taxon>
        <taxon>Bacillota</taxon>
        <taxon>Bacilli</taxon>
        <taxon>Bacillales</taxon>
        <taxon>Paenibacillaceae</taxon>
        <taxon>Paenibacillus</taxon>
    </lineage>
</organism>
<keyword evidence="7" id="KW-1185">Reference proteome</keyword>
<keyword evidence="3" id="KW-0804">Transcription</keyword>
<evidence type="ECO:0000256" key="2">
    <source>
        <dbReference type="ARBA" id="ARBA00023125"/>
    </source>
</evidence>
<dbReference type="EMBL" id="JAGGDJ010000009">
    <property type="protein sequence ID" value="MBO7745400.1"/>
    <property type="molecule type" value="Genomic_DNA"/>
</dbReference>
<evidence type="ECO:0000256" key="1">
    <source>
        <dbReference type="ARBA" id="ARBA00023015"/>
    </source>
</evidence>
<name>A0ABS3WAR1_9BACL</name>